<gene>
    <name evidence="1" type="ORF">BDQ12DRAFT_567470</name>
</gene>
<dbReference type="Proteomes" id="UP000308652">
    <property type="component" value="Unassembled WGS sequence"/>
</dbReference>
<feature type="non-terminal residue" evidence="1">
    <location>
        <position position="117"/>
    </location>
</feature>
<evidence type="ECO:0000313" key="1">
    <source>
        <dbReference type="EMBL" id="TFK41724.1"/>
    </source>
</evidence>
<dbReference type="OrthoDB" id="412109at2759"/>
<name>A0A5C3M8G9_9AGAR</name>
<evidence type="ECO:0000313" key="2">
    <source>
        <dbReference type="Proteomes" id="UP000308652"/>
    </source>
</evidence>
<sequence>LTKEEITQVFETHERQWTKLATMDELHWRDLPWPMIKRPANPEEITMTAISGYVQSVQYPDQSKPTKDRLKDHIRRWHPDRFETKLLLKVSEDERDMVKDGAGAVVRCLNELLTRSN</sequence>
<protein>
    <submittedName>
        <fullName evidence="1">Uncharacterized protein</fullName>
    </submittedName>
</protein>
<dbReference type="AlphaFoldDB" id="A0A5C3M8G9"/>
<feature type="non-terminal residue" evidence="1">
    <location>
        <position position="1"/>
    </location>
</feature>
<organism evidence="1 2">
    <name type="scientific">Crucibulum laeve</name>
    <dbReference type="NCBI Taxonomy" id="68775"/>
    <lineage>
        <taxon>Eukaryota</taxon>
        <taxon>Fungi</taxon>
        <taxon>Dikarya</taxon>
        <taxon>Basidiomycota</taxon>
        <taxon>Agaricomycotina</taxon>
        <taxon>Agaricomycetes</taxon>
        <taxon>Agaricomycetidae</taxon>
        <taxon>Agaricales</taxon>
        <taxon>Agaricineae</taxon>
        <taxon>Nidulariaceae</taxon>
        <taxon>Crucibulum</taxon>
    </lineage>
</organism>
<dbReference type="EMBL" id="ML213594">
    <property type="protein sequence ID" value="TFK41724.1"/>
    <property type="molecule type" value="Genomic_DNA"/>
</dbReference>
<keyword evidence="2" id="KW-1185">Reference proteome</keyword>
<accession>A0A5C3M8G9</accession>
<reference evidence="1 2" key="1">
    <citation type="journal article" date="2019" name="Nat. Ecol. Evol.">
        <title>Megaphylogeny resolves global patterns of mushroom evolution.</title>
        <authorList>
            <person name="Varga T."/>
            <person name="Krizsan K."/>
            <person name="Foldi C."/>
            <person name="Dima B."/>
            <person name="Sanchez-Garcia M."/>
            <person name="Sanchez-Ramirez S."/>
            <person name="Szollosi G.J."/>
            <person name="Szarkandi J.G."/>
            <person name="Papp V."/>
            <person name="Albert L."/>
            <person name="Andreopoulos W."/>
            <person name="Angelini C."/>
            <person name="Antonin V."/>
            <person name="Barry K.W."/>
            <person name="Bougher N.L."/>
            <person name="Buchanan P."/>
            <person name="Buyck B."/>
            <person name="Bense V."/>
            <person name="Catcheside P."/>
            <person name="Chovatia M."/>
            <person name="Cooper J."/>
            <person name="Damon W."/>
            <person name="Desjardin D."/>
            <person name="Finy P."/>
            <person name="Geml J."/>
            <person name="Haridas S."/>
            <person name="Hughes K."/>
            <person name="Justo A."/>
            <person name="Karasinski D."/>
            <person name="Kautmanova I."/>
            <person name="Kiss B."/>
            <person name="Kocsube S."/>
            <person name="Kotiranta H."/>
            <person name="LaButti K.M."/>
            <person name="Lechner B.E."/>
            <person name="Liimatainen K."/>
            <person name="Lipzen A."/>
            <person name="Lukacs Z."/>
            <person name="Mihaltcheva S."/>
            <person name="Morgado L.N."/>
            <person name="Niskanen T."/>
            <person name="Noordeloos M.E."/>
            <person name="Ohm R.A."/>
            <person name="Ortiz-Santana B."/>
            <person name="Ovrebo C."/>
            <person name="Racz N."/>
            <person name="Riley R."/>
            <person name="Savchenko A."/>
            <person name="Shiryaev A."/>
            <person name="Soop K."/>
            <person name="Spirin V."/>
            <person name="Szebenyi C."/>
            <person name="Tomsovsky M."/>
            <person name="Tulloss R.E."/>
            <person name="Uehling J."/>
            <person name="Grigoriev I.V."/>
            <person name="Vagvolgyi C."/>
            <person name="Papp T."/>
            <person name="Martin F.M."/>
            <person name="Miettinen O."/>
            <person name="Hibbett D.S."/>
            <person name="Nagy L.G."/>
        </authorList>
    </citation>
    <scope>NUCLEOTIDE SEQUENCE [LARGE SCALE GENOMIC DNA]</scope>
    <source>
        <strain evidence="1 2">CBS 166.37</strain>
    </source>
</reference>
<proteinExistence type="predicted"/>